<dbReference type="KEGG" id="tsin:OXH18_11490"/>
<evidence type="ECO:0000313" key="2">
    <source>
        <dbReference type="Proteomes" id="UP001163152"/>
    </source>
</evidence>
<dbReference type="Proteomes" id="UP001163152">
    <property type="component" value="Chromosome"/>
</dbReference>
<proteinExistence type="predicted"/>
<sequence>MSSSQSNVTSLECCIRTALELGELSPGLELQIKQWETQRHLSDYDRTLLTILREAIEEGCIRRIGP</sequence>
<dbReference type="RefSeq" id="WP_268612922.1">
    <property type="nucleotide sequence ID" value="NZ_CP113797.1"/>
</dbReference>
<accession>A0A9E9CBL6</accession>
<dbReference type="AlphaFoldDB" id="A0A9E9CBL6"/>
<evidence type="ECO:0000313" key="1">
    <source>
        <dbReference type="EMBL" id="WAL62582.1"/>
    </source>
</evidence>
<reference evidence="1" key="1">
    <citation type="submission" date="2022-12" db="EMBL/GenBank/DDBJ databases">
        <title>Polyphasic identification of a Novel Hot-Spring Cyanobacterium Ocullathermofonsia sinensis gen nov. sp. nov. and Genomic Insights on its Adaptations to the Thermal Habitat.</title>
        <authorList>
            <person name="Daroch M."/>
            <person name="Tang J."/>
            <person name="Jiang Y."/>
        </authorList>
    </citation>
    <scope>NUCLEOTIDE SEQUENCE</scope>
    <source>
        <strain evidence="1">PKUAC-SCTA174</strain>
    </source>
</reference>
<dbReference type="EMBL" id="CP113797">
    <property type="protein sequence ID" value="WAL62582.1"/>
    <property type="molecule type" value="Genomic_DNA"/>
</dbReference>
<gene>
    <name evidence="1" type="ORF">OXH18_11490</name>
</gene>
<name>A0A9E9CBL6_9CYAN</name>
<keyword evidence="2" id="KW-1185">Reference proteome</keyword>
<protein>
    <submittedName>
        <fullName evidence="1">Uncharacterized protein</fullName>
    </submittedName>
</protein>
<organism evidence="1 2">
    <name type="scientific">Thermocoleostomius sinensis A174</name>
    <dbReference type="NCBI Taxonomy" id="2016057"/>
    <lineage>
        <taxon>Bacteria</taxon>
        <taxon>Bacillati</taxon>
        <taxon>Cyanobacteriota</taxon>
        <taxon>Cyanophyceae</taxon>
        <taxon>Oculatellales</taxon>
        <taxon>Oculatellaceae</taxon>
        <taxon>Thermocoleostomius</taxon>
    </lineage>
</organism>